<feature type="domain" description="ADF-H" evidence="9">
    <location>
        <begin position="5"/>
        <end position="141"/>
    </location>
</feature>
<evidence type="ECO:0000256" key="8">
    <source>
        <dbReference type="SAM" id="MobiDB-lite"/>
    </source>
</evidence>
<dbReference type="InterPro" id="IPR029006">
    <property type="entry name" value="ADF-H/Gelsolin-like_dom_sf"/>
</dbReference>
<evidence type="ECO:0000259" key="9">
    <source>
        <dbReference type="PROSITE" id="PS51263"/>
    </source>
</evidence>
<dbReference type="InterPro" id="IPR040057">
    <property type="entry name" value="Spe-39"/>
</dbReference>
<evidence type="ECO:0000256" key="5">
    <source>
        <dbReference type="ARBA" id="ARBA00022753"/>
    </source>
</evidence>
<feature type="region of interest" description="Disordered" evidence="8">
    <location>
        <begin position="238"/>
        <end position="265"/>
    </location>
</feature>
<dbReference type="InterPro" id="IPR038132">
    <property type="entry name" value="Vps16_C_sf"/>
</dbReference>
<keyword evidence="12" id="KW-1185">Reference proteome</keyword>
<evidence type="ECO:0000256" key="2">
    <source>
        <dbReference type="ARBA" id="ARBA00004541"/>
    </source>
</evidence>
<dbReference type="EnsemblMetazoa" id="CapteT221115">
    <property type="protein sequence ID" value="CapteP221115"/>
    <property type="gene ID" value="CapteG221115"/>
</dbReference>
<dbReference type="Pfam" id="PF04840">
    <property type="entry name" value="Vps16_C"/>
    <property type="match status" value="1"/>
</dbReference>
<dbReference type="GO" id="GO:0005769">
    <property type="term" value="C:early endosome"/>
    <property type="evidence" value="ECO:0007669"/>
    <property type="project" value="UniProtKB-SubCell"/>
</dbReference>
<protein>
    <recommendedName>
        <fullName evidence="9">ADF-H domain-containing protein</fullName>
    </recommendedName>
</protein>
<name>R7VJZ9_CAPTE</name>
<comment type="subcellular location">
    <subcellularLocation>
        <location evidence="2">Cytoplasmic vesicle</location>
    </subcellularLocation>
    <subcellularLocation>
        <location evidence="1">Early endosome</location>
    </subcellularLocation>
    <subcellularLocation>
        <location evidence="3">Late endosome</location>
    </subcellularLocation>
</comment>
<dbReference type="Proteomes" id="UP000014760">
    <property type="component" value="Unassembled WGS sequence"/>
</dbReference>
<evidence type="ECO:0000256" key="7">
    <source>
        <dbReference type="ARBA" id="ARBA00023329"/>
    </source>
</evidence>
<organism evidence="10">
    <name type="scientific">Capitella teleta</name>
    <name type="common">Polychaete worm</name>
    <dbReference type="NCBI Taxonomy" id="283909"/>
    <lineage>
        <taxon>Eukaryota</taxon>
        <taxon>Metazoa</taxon>
        <taxon>Spiralia</taxon>
        <taxon>Lophotrochozoa</taxon>
        <taxon>Annelida</taxon>
        <taxon>Polychaeta</taxon>
        <taxon>Sedentaria</taxon>
        <taxon>Scolecida</taxon>
        <taxon>Capitellidae</taxon>
        <taxon>Capitella</taxon>
    </lineage>
</organism>
<evidence type="ECO:0000313" key="10">
    <source>
        <dbReference type="EMBL" id="ELU16345.1"/>
    </source>
</evidence>
<dbReference type="GO" id="GO:0005770">
    <property type="term" value="C:late endosome"/>
    <property type="evidence" value="ECO:0007669"/>
    <property type="project" value="UniProtKB-SubCell"/>
</dbReference>
<evidence type="ECO:0000313" key="12">
    <source>
        <dbReference type="Proteomes" id="UP000014760"/>
    </source>
</evidence>
<dbReference type="GO" id="GO:0007034">
    <property type="term" value="P:vacuolar transport"/>
    <property type="evidence" value="ECO:0007669"/>
    <property type="project" value="TreeGrafter"/>
</dbReference>
<evidence type="ECO:0000256" key="1">
    <source>
        <dbReference type="ARBA" id="ARBA00004412"/>
    </source>
</evidence>
<dbReference type="Pfam" id="PF00241">
    <property type="entry name" value="Cofilin_ADF"/>
    <property type="match status" value="1"/>
</dbReference>
<dbReference type="PROSITE" id="PS51263">
    <property type="entry name" value="ADF_H"/>
    <property type="match status" value="1"/>
</dbReference>
<reference evidence="12" key="1">
    <citation type="submission" date="2012-12" db="EMBL/GenBank/DDBJ databases">
        <authorList>
            <person name="Hellsten U."/>
            <person name="Grimwood J."/>
            <person name="Chapman J.A."/>
            <person name="Shapiro H."/>
            <person name="Aerts A."/>
            <person name="Otillar R.P."/>
            <person name="Terry A.Y."/>
            <person name="Boore J.L."/>
            <person name="Simakov O."/>
            <person name="Marletaz F."/>
            <person name="Cho S.-J."/>
            <person name="Edsinger-Gonzales E."/>
            <person name="Havlak P."/>
            <person name="Kuo D.-H."/>
            <person name="Larsson T."/>
            <person name="Lv J."/>
            <person name="Arendt D."/>
            <person name="Savage R."/>
            <person name="Osoegawa K."/>
            <person name="de Jong P."/>
            <person name="Lindberg D.R."/>
            <person name="Seaver E.C."/>
            <person name="Weisblat D.A."/>
            <person name="Putnam N.H."/>
            <person name="Grigoriev I.V."/>
            <person name="Rokhsar D.S."/>
        </authorList>
    </citation>
    <scope>NUCLEOTIDE SEQUENCE</scope>
    <source>
        <strain evidence="12">I ESC-2004</strain>
    </source>
</reference>
<feature type="compositionally biased region" description="Polar residues" evidence="8">
    <location>
        <begin position="254"/>
        <end position="265"/>
    </location>
</feature>
<dbReference type="SMART" id="SM00102">
    <property type="entry name" value="ADF"/>
    <property type="match status" value="1"/>
</dbReference>
<dbReference type="GO" id="GO:0030042">
    <property type="term" value="P:actin filament depolymerization"/>
    <property type="evidence" value="ECO:0007669"/>
    <property type="project" value="InterPro"/>
</dbReference>
<dbReference type="InterPro" id="IPR017904">
    <property type="entry name" value="ADF/Cofilin"/>
</dbReference>
<keyword evidence="5" id="KW-0967">Endosome</keyword>
<dbReference type="Gene3D" id="3.40.20.10">
    <property type="entry name" value="Severin"/>
    <property type="match status" value="1"/>
</dbReference>
<reference evidence="10 12" key="2">
    <citation type="journal article" date="2013" name="Nature">
        <title>Insights into bilaterian evolution from three spiralian genomes.</title>
        <authorList>
            <person name="Simakov O."/>
            <person name="Marletaz F."/>
            <person name="Cho S.J."/>
            <person name="Edsinger-Gonzales E."/>
            <person name="Havlak P."/>
            <person name="Hellsten U."/>
            <person name="Kuo D.H."/>
            <person name="Larsson T."/>
            <person name="Lv J."/>
            <person name="Arendt D."/>
            <person name="Savage R."/>
            <person name="Osoegawa K."/>
            <person name="de Jong P."/>
            <person name="Grimwood J."/>
            <person name="Chapman J.A."/>
            <person name="Shapiro H."/>
            <person name="Aerts A."/>
            <person name="Otillar R.P."/>
            <person name="Terry A.Y."/>
            <person name="Boore J.L."/>
            <person name="Grigoriev I.V."/>
            <person name="Lindberg D.R."/>
            <person name="Seaver E.C."/>
            <person name="Weisblat D.A."/>
            <person name="Putnam N.H."/>
            <person name="Rokhsar D.S."/>
        </authorList>
    </citation>
    <scope>NUCLEOTIDE SEQUENCE</scope>
    <source>
        <strain evidence="10 12">I ESC-2004</strain>
    </source>
</reference>
<dbReference type="GO" id="GO:0003779">
    <property type="term" value="F:actin binding"/>
    <property type="evidence" value="ECO:0007669"/>
    <property type="project" value="UniProtKB-KW"/>
</dbReference>
<dbReference type="HOGENOM" id="CLU_029487_0_0_1"/>
<gene>
    <name evidence="10" type="ORF">CAPTEDRAFT_221115</name>
</gene>
<dbReference type="CDD" id="cd11286">
    <property type="entry name" value="ADF_cofilin_like"/>
    <property type="match status" value="1"/>
</dbReference>
<keyword evidence="7" id="KW-0968">Cytoplasmic vesicle</keyword>
<dbReference type="GO" id="GO:0099023">
    <property type="term" value="C:vesicle tethering complex"/>
    <property type="evidence" value="ECO:0007669"/>
    <property type="project" value="UniProtKB-ARBA"/>
</dbReference>
<dbReference type="InterPro" id="IPR006925">
    <property type="entry name" value="Vps16_C"/>
</dbReference>
<dbReference type="Gene3D" id="1.10.150.780">
    <property type="entry name" value="Vps16, C-terminal region"/>
    <property type="match status" value="1"/>
</dbReference>
<dbReference type="EMBL" id="KB293181">
    <property type="protein sequence ID" value="ELU16345.1"/>
    <property type="molecule type" value="Genomic_DNA"/>
</dbReference>
<dbReference type="SUPFAM" id="SSF55753">
    <property type="entry name" value="Actin depolymerizing proteins"/>
    <property type="match status" value="1"/>
</dbReference>
<sequence>MEASGVAVNPECVALFNDIKLKHSYRYIVYALTDDLRQIRVLKTAPVTGTYDEFVEDLKEAEEKRECRYGVFDAEYELANGEKRSKLVFFLWSPDSSKVKQKMVYTSSKDALRKTLVGVGKDLQANDHGDLAWSNVLEAKYGRYVYECLVQCLCEYVTLGMSSQSDEDYWLSSRAVNKKNPFADDVDYTSAQQILKQPFLDDVEDDEDSNCINWDGSALSAAKTDIKSVRYRPTNLPTSLPLKSTMGGGDVNPAVSSRQPKRQPTLTEMSKLEAEINCLKRNLESARKEKYSRVPPAELVKNMILGQPYSLEMYKSKEDKLALLDAALEHYDGNVITAAVLHLKDTVKPSIFHIHLMQRPAAVDHYLNYLLHHHDYDQYMDLLPMLGRTEDAAMFKYKQCVGKEATSKIRSLKACYGAHFQSDPMLAHSAGLIQEQIALLERQIPIEDADKKEEQKGEMKFRDFPRVSSLINMPVLTTLFYSCLYHFKLPENCLASPIAIRKEHRLTEKQYSWTVLQARAKLKQWQDIEALFQTKGWLGGTKMKAAIGFDRVVPALQRLGAPRNILNKYCKLIEPADSRISIGEKCGCHETVLELRDRQGVMLYQSKIKANTQEWFFANDILKNTNVKWKN</sequence>
<proteinExistence type="inferred from homology"/>
<dbReference type="GO" id="GO:0006886">
    <property type="term" value="P:intracellular protein transport"/>
    <property type="evidence" value="ECO:0007669"/>
    <property type="project" value="InterPro"/>
</dbReference>
<evidence type="ECO:0000256" key="4">
    <source>
        <dbReference type="ARBA" id="ARBA00006844"/>
    </source>
</evidence>
<dbReference type="PANTHER" id="PTHR13364:SF6">
    <property type="entry name" value="SPERMATOGENESIS-DEFECTIVE PROTEIN 39 HOMOLOG"/>
    <property type="match status" value="1"/>
</dbReference>
<dbReference type="AlphaFoldDB" id="R7VJZ9"/>
<evidence type="ECO:0000313" key="11">
    <source>
        <dbReference type="EnsemblMetazoa" id="CapteP221115"/>
    </source>
</evidence>
<dbReference type="EMBL" id="AMQN01004321">
    <property type="status" value="NOT_ANNOTATED_CDS"/>
    <property type="molecule type" value="Genomic_DNA"/>
</dbReference>
<dbReference type="PANTHER" id="PTHR13364">
    <property type="entry name" value="DEFECTIVE SPERMATOGENESIS PROTEIN 39"/>
    <property type="match status" value="1"/>
</dbReference>
<dbReference type="OMA" id="PEMVIEC"/>
<dbReference type="GO" id="GO:0015629">
    <property type="term" value="C:actin cytoskeleton"/>
    <property type="evidence" value="ECO:0007669"/>
    <property type="project" value="InterPro"/>
</dbReference>
<evidence type="ECO:0000256" key="6">
    <source>
        <dbReference type="ARBA" id="ARBA00023203"/>
    </source>
</evidence>
<accession>R7VJZ9</accession>
<dbReference type="OrthoDB" id="9977282at2759"/>
<keyword evidence="6" id="KW-0009">Actin-binding</keyword>
<dbReference type="FunCoup" id="R7VJZ9">
    <property type="interactions" value="1619"/>
</dbReference>
<evidence type="ECO:0000256" key="3">
    <source>
        <dbReference type="ARBA" id="ARBA00004603"/>
    </source>
</evidence>
<dbReference type="STRING" id="283909.R7VJZ9"/>
<reference evidence="11" key="3">
    <citation type="submission" date="2015-06" db="UniProtKB">
        <authorList>
            <consortium name="EnsemblMetazoa"/>
        </authorList>
    </citation>
    <scope>IDENTIFICATION</scope>
</reference>
<dbReference type="InterPro" id="IPR002108">
    <property type="entry name" value="ADF-H"/>
</dbReference>
<comment type="similarity">
    <text evidence="4">Belongs to the actin-binding proteins ADF family.</text>
</comment>